<name>A0A4C1U5L1_EUMVA</name>
<dbReference type="AlphaFoldDB" id="A0A4C1U5L1"/>
<accession>A0A4C1U5L1</accession>
<organism evidence="1 2">
    <name type="scientific">Eumeta variegata</name>
    <name type="common">Bagworm moth</name>
    <name type="synonym">Eumeta japonica</name>
    <dbReference type="NCBI Taxonomy" id="151549"/>
    <lineage>
        <taxon>Eukaryota</taxon>
        <taxon>Metazoa</taxon>
        <taxon>Ecdysozoa</taxon>
        <taxon>Arthropoda</taxon>
        <taxon>Hexapoda</taxon>
        <taxon>Insecta</taxon>
        <taxon>Pterygota</taxon>
        <taxon>Neoptera</taxon>
        <taxon>Endopterygota</taxon>
        <taxon>Lepidoptera</taxon>
        <taxon>Glossata</taxon>
        <taxon>Ditrysia</taxon>
        <taxon>Tineoidea</taxon>
        <taxon>Psychidae</taxon>
        <taxon>Oiketicinae</taxon>
        <taxon>Eumeta</taxon>
    </lineage>
</organism>
<protein>
    <submittedName>
        <fullName evidence="1">Uncharacterized protein</fullName>
    </submittedName>
</protein>
<evidence type="ECO:0000313" key="1">
    <source>
        <dbReference type="EMBL" id="GBP21264.1"/>
    </source>
</evidence>
<gene>
    <name evidence="1" type="ORF">EVAR_11659_1</name>
</gene>
<evidence type="ECO:0000313" key="2">
    <source>
        <dbReference type="Proteomes" id="UP000299102"/>
    </source>
</evidence>
<reference evidence="1 2" key="1">
    <citation type="journal article" date="2019" name="Commun. Biol.">
        <title>The bagworm genome reveals a unique fibroin gene that provides high tensile strength.</title>
        <authorList>
            <person name="Kono N."/>
            <person name="Nakamura H."/>
            <person name="Ohtoshi R."/>
            <person name="Tomita M."/>
            <person name="Numata K."/>
            <person name="Arakawa K."/>
        </authorList>
    </citation>
    <scope>NUCLEOTIDE SEQUENCE [LARGE SCALE GENOMIC DNA]</scope>
</reference>
<comment type="caution">
    <text evidence="1">The sequence shown here is derived from an EMBL/GenBank/DDBJ whole genome shotgun (WGS) entry which is preliminary data.</text>
</comment>
<keyword evidence="2" id="KW-1185">Reference proteome</keyword>
<sequence>MEASWGARTSFNGAHEDTYFVSVSEGKSAKLIDLPVSVWLSSTCQLHPSLALVFPRIRISIKPRSLSIEPIVTEYSSCTFMALINRVSHGTCQIFQTSVGMIAIRSSYTTVVDTSVSKDTVVKSSAAARPRVKYELRGAQLAVRPAAPRCGPAEVITAINQIAREAHTAPPPPRRRTGRTTCVYASEVLNVLCLTNRFFVIAD</sequence>
<proteinExistence type="predicted"/>
<dbReference type="EMBL" id="BGZK01000127">
    <property type="protein sequence ID" value="GBP21264.1"/>
    <property type="molecule type" value="Genomic_DNA"/>
</dbReference>
<dbReference type="Proteomes" id="UP000299102">
    <property type="component" value="Unassembled WGS sequence"/>
</dbReference>